<gene>
    <name evidence="2" type="ORF">SAMN05661096_02314</name>
</gene>
<dbReference type="OrthoDB" id="9803106at2"/>
<evidence type="ECO:0000313" key="3">
    <source>
        <dbReference type="Proteomes" id="UP000193804"/>
    </source>
</evidence>
<dbReference type="SUPFAM" id="SSF81301">
    <property type="entry name" value="Nucleotidyltransferase"/>
    <property type="match status" value="1"/>
</dbReference>
<dbReference type="RefSeq" id="WP_085517299.1">
    <property type="nucleotide sequence ID" value="NZ_FXAW01000004.1"/>
</dbReference>
<keyword evidence="3" id="KW-1185">Reference proteome</keyword>
<feature type="domain" description="Polymerase beta nucleotidyltransferase" evidence="1">
    <location>
        <begin position="13"/>
        <end position="101"/>
    </location>
</feature>
<proteinExistence type="predicted"/>
<dbReference type="CDD" id="cd05403">
    <property type="entry name" value="NT_KNTase_like"/>
    <property type="match status" value="1"/>
</dbReference>
<accession>A0A1X7K2S0</accession>
<dbReference type="STRING" id="1028.SAMN05661096_02314"/>
<reference evidence="3" key="1">
    <citation type="submission" date="2017-04" db="EMBL/GenBank/DDBJ databases">
        <authorList>
            <person name="Varghese N."/>
            <person name="Submissions S."/>
        </authorList>
    </citation>
    <scope>NUCLEOTIDE SEQUENCE [LARGE SCALE GENOMIC DNA]</scope>
    <source>
        <strain evidence="3">DSM 4125</strain>
    </source>
</reference>
<dbReference type="Gene3D" id="3.30.460.10">
    <property type="entry name" value="Beta Polymerase, domain 2"/>
    <property type="match status" value="1"/>
</dbReference>
<dbReference type="InterPro" id="IPR043519">
    <property type="entry name" value="NT_sf"/>
</dbReference>
<dbReference type="EMBL" id="FXAW01000004">
    <property type="protein sequence ID" value="SMG35197.1"/>
    <property type="molecule type" value="Genomic_DNA"/>
</dbReference>
<dbReference type="GO" id="GO:0016740">
    <property type="term" value="F:transferase activity"/>
    <property type="evidence" value="ECO:0007669"/>
    <property type="project" value="UniProtKB-KW"/>
</dbReference>
<dbReference type="Pfam" id="PF18765">
    <property type="entry name" value="Polbeta"/>
    <property type="match status" value="1"/>
</dbReference>
<organism evidence="2 3">
    <name type="scientific">Marivirga sericea</name>
    <dbReference type="NCBI Taxonomy" id="1028"/>
    <lineage>
        <taxon>Bacteria</taxon>
        <taxon>Pseudomonadati</taxon>
        <taxon>Bacteroidota</taxon>
        <taxon>Cytophagia</taxon>
        <taxon>Cytophagales</taxon>
        <taxon>Marivirgaceae</taxon>
        <taxon>Marivirga</taxon>
    </lineage>
</organism>
<keyword evidence="2" id="KW-0808">Transferase</keyword>
<evidence type="ECO:0000259" key="1">
    <source>
        <dbReference type="Pfam" id="PF18765"/>
    </source>
</evidence>
<name>A0A1X7K2S0_9BACT</name>
<dbReference type="InterPro" id="IPR041633">
    <property type="entry name" value="Polbeta"/>
</dbReference>
<sequence>MENSGLTKDDIFNIRSVFSNYPQIEEALIYGSRAMGNYRPASDIDISLIGDDIDLSLLNQIEFDLDDIMLPYKFDVSIYHKIHNPELLDHINRVGKNLYQRRMNTDFISN</sequence>
<dbReference type="AlphaFoldDB" id="A0A1X7K2S0"/>
<protein>
    <submittedName>
        <fullName evidence="2">Predicted nucleotidyltransferase</fullName>
    </submittedName>
</protein>
<dbReference type="Proteomes" id="UP000193804">
    <property type="component" value="Unassembled WGS sequence"/>
</dbReference>
<evidence type="ECO:0000313" key="2">
    <source>
        <dbReference type="EMBL" id="SMG35197.1"/>
    </source>
</evidence>